<proteinExistence type="predicted"/>
<feature type="compositionally biased region" description="Basic and acidic residues" evidence="1">
    <location>
        <begin position="16"/>
        <end position="25"/>
    </location>
</feature>
<accession>A0A9J6A7C2</accession>
<sequence length="77" mass="9226">MELETKHGHYGAKWNKVSERTKKRKLEDHQRHWASRQIALVSPNVPDQHVTEQFRDVVLHCPMLQNMKLLKDNAERR</sequence>
<keyword evidence="3" id="KW-1185">Reference proteome</keyword>
<dbReference type="EMBL" id="JACXVP010000002">
    <property type="protein sequence ID" value="KAG5620234.1"/>
    <property type="molecule type" value="Genomic_DNA"/>
</dbReference>
<dbReference type="Proteomes" id="UP000824120">
    <property type="component" value="Chromosome 2"/>
</dbReference>
<organism evidence="2 3">
    <name type="scientific">Solanum commersonii</name>
    <name type="common">Commerson's wild potato</name>
    <name type="synonym">Commerson's nightshade</name>
    <dbReference type="NCBI Taxonomy" id="4109"/>
    <lineage>
        <taxon>Eukaryota</taxon>
        <taxon>Viridiplantae</taxon>
        <taxon>Streptophyta</taxon>
        <taxon>Embryophyta</taxon>
        <taxon>Tracheophyta</taxon>
        <taxon>Spermatophyta</taxon>
        <taxon>Magnoliopsida</taxon>
        <taxon>eudicotyledons</taxon>
        <taxon>Gunneridae</taxon>
        <taxon>Pentapetalae</taxon>
        <taxon>asterids</taxon>
        <taxon>lamiids</taxon>
        <taxon>Solanales</taxon>
        <taxon>Solanaceae</taxon>
        <taxon>Solanoideae</taxon>
        <taxon>Solaneae</taxon>
        <taxon>Solanum</taxon>
    </lineage>
</organism>
<gene>
    <name evidence="2" type="ORF">H5410_005452</name>
</gene>
<feature type="region of interest" description="Disordered" evidence="1">
    <location>
        <begin position="1"/>
        <end position="25"/>
    </location>
</feature>
<reference evidence="2 3" key="1">
    <citation type="submission" date="2020-09" db="EMBL/GenBank/DDBJ databases">
        <title>De no assembly of potato wild relative species, Solanum commersonii.</title>
        <authorList>
            <person name="Cho K."/>
        </authorList>
    </citation>
    <scope>NUCLEOTIDE SEQUENCE [LARGE SCALE GENOMIC DNA]</scope>
    <source>
        <strain evidence="2">LZ3.2</strain>
        <tissue evidence="2">Leaf</tissue>
    </source>
</reference>
<evidence type="ECO:0000313" key="2">
    <source>
        <dbReference type="EMBL" id="KAG5620234.1"/>
    </source>
</evidence>
<evidence type="ECO:0000256" key="1">
    <source>
        <dbReference type="SAM" id="MobiDB-lite"/>
    </source>
</evidence>
<comment type="caution">
    <text evidence="2">The sequence shown here is derived from an EMBL/GenBank/DDBJ whole genome shotgun (WGS) entry which is preliminary data.</text>
</comment>
<name>A0A9J6A7C2_SOLCO</name>
<protein>
    <submittedName>
        <fullName evidence="2">Uncharacterized protein</fullName>
    </submittedName>
</protein>
<evidence type="ECO:0000313" key="3">
    <source>
        <dbReference type="Proteomes" id="UP000824120"/>
    </source>
</evidence>
<dbReference type="AlphaFoldDB" id="A0A9J6A7C2"/>